<evidence type="ECO:0000256" key="3">
    <source>
        <dbReference type="ARBA" id="ARBA00022989"/>
    </source>
</evidence>
<dbReference type="GO" id="GO:0000271">
    <property type="term" value="P:polysaccharide biosynthetic process"/>
    <property type="evidence" value="ECO:0007669"/>
    <property type="project" value="InterPro"/>
</dbReference>
<evidence type="ECO:0000256" key="4">
    <source>
        <dbReference type="ARBA" id="ARBA00023136"/>
    </source>
</evidence>
<comment type="subcellular location">
    <subcellularLocation>
        <location evidence="1">Membrane</location>
        <topology evidence="1">Multi-pass membrane protein</topology>
    </subcellularLocation>
</comment>
<dbReference type="InterPro" id="IPR007267">
    <property type="entry name" value="GtrA_DPMS_TM"/>
</dbReference>
<accession>A0A256F322</accession>
<feature type="transmembrane region" description="Helical" evidence="5">
    <location>
        <begin position="66"/>
        <end position="86"/>
    </location>
</feature>
<name>A0A256F322_9HYPH</name>
<feature type="transmembrane region" description="Helical" evidence="5">
    <location>
        <begin position="32"/>
        <end position="54"/>
    </location>
</feature>
<evidence type="ECO:0000256" key="2">
    <source>
        <dbReference type="ARBA" id="ARBA00022692"/>
    </source>
</evidence>
<reference evidence="7 8" key="1">
    <citation type="submission" date="2017-07" db="EMBL/GenBank/DDBJ databases">
        <title>Phylogenetic study on the rhizospheric bacterium Ochrobactrum sp. A44.</title>
        <authorList>
            <person name="Krzyzanowska D.M."/>
            <person name="Ossowicki A."/>
            <person name="Rajewska M."/>
            <person name="Maciag T."/>
            <person name="Kaczynski Z."/>
            <person name="Czerwicka M."/>
            <person name="Jafra S."/>
        </authorList>
    </citation>
    <scope>NUCLEOTIDE SEQUENCE [LARGE SCALE GENOMIC DNA]</scope>
    <source>
        <strain evidence="7 8">OgA9a</strain>
    </source>
</reference>
<keyword evidence="2 5" id="KW-0812">Transmembrane</keyword>
<protein>
    <submittedName>
        <fullName evidence="7">GtrA-like family protein</fullName>
    </submittedName>
</protein>
<keyword evidence="4 5" id="KW-0472">Membrane</keyword>
<dbReference type="AlphaFoldDB" id="A0A256F322"/>
<evidence type="ECO:0000259" key="6">
    <source>
        <dbReference type="Pfam" id="PF04138"/>
    </source>
</evidence>
<dbReference type="Pfam" id="PF04138">
    <property type="entry name" value="GtrA_DPMS_TM"/>
    <property type="match status" value="1"/>
</dbReference>
<evidence type="ECO:0000256" key="1">
    <source>
        <dbReference type="ARBA" id="ARBA00004141"/>
    </source>
</evidence>
<dbReference type="Proteomes" id="UP000216478">
    <property type="component" value="Unassembled WGS sequence"/>
</dbReference>
<gene>
    <name evidence="7" type="ORF">CEV33_2974</name>
</gene>
<keyword evidence="8" id="KW-1185">Reference proteome</keyword>
<sequence length="126" mass="14074">MLKRFPLFASGSAIGAVIDYVVTLFSSHYLDLYPAVALAIAMIVSGSTVFFFHVRITYRDTTGNLFRRYILFMSWTCLIFFLRAIVLQGCLYTGLPLAVALFIALAFVSIINFIISTVIIFAKKPS</sequence>
<keyword evidence="3 5" id="KW-1133">Transmembrane helix</keyword>
<evidence type="ECO:0000256" key="5">
    <source>
        <dbReference type="SAM" id="Phobius"/>
    </source>
</evidence>
<comment type="caution">
    <text evidence="7">The sequence shown here is derived from an EMBL/GenBank/DDBJ whole genome shotgun (WGS) entry which is preliminary data.</text>
</comment>
<feature type="domain" description="GtrA/DPMS transmembrane" evidence="6">
    <location>
        <begin position="8"/>
        <end position="121"/>
    </location>
</feature>
<dbReference type="EMBL" id="NNRL01000164">
    <property type="protein sequence ID" value="OYR09245.1"/>
    <property type="molecule type" value="Genomic_DNA"/>
</dbReference>
<dbReference type="RefSeq" id="WP_094542061.1">
    <property type="nucleotide sequence ID" value="NZ_JBHEER010000001.1"/>
</dbReference>
<organism evidence="7 8">
    <name type="scientific">Brucella grignonensis</name>
    <dbReference type="NCBI Taxonomy" id="94627"/>
    <lineage>
        <taxon>Bacteria</taxon>
        <taxon>Pseudomonadati</taxon>
        <taxon>Pseudomonadota</taxon>
        <taxon>Alphaproteobacteria</taxon>
        <taxon>Hyphomicrobiales</taxon>
        <taxon>Brucellaceae</taxon>
        <taxon>Brucella/Ochrobactrum group</taxon>
        <taxon>Brucella</taxon>
    </lineage>
</organism>
<proteinExistence type="predicted"/>
<evidence type="ECO:0000313" key="7">
    <source>
        <dbReference type="EMBL" id="OYR09245.1"/>
    </source>
</evidence>
<dbReference type="OrthoDB" id="7776825at2"/>
<feature type="transmembrane region" description="Helical" evidence="5">
    <location>
        <begin position="7"/>
        <end position="26"/>
    </location>
</feature>
<feature type="transmembrane region" description="Helical" evidence="5">
    <location>
        <begin position="98"/>
        <end position="122"/>
    </location>
</feature>
<dbReference type="GO" id="GO:0016020">
    <property type="term" value="C:membrane"/>
    <property type="evidence" value="ECO:0007669"/>
    <property type="project" value="UniProtKB-SubCell"/>
</dbReference>
<evidence type="ECO:0000313" key="8">
    <source>
        <dbReference type="Proteomes" id="UP000216478"/>
    </source>
</evidence>